<dbReference type="RefSeq" id="WP_133503673.1">
    <property type="nucleotide sequence ID" value="NZ_SNXC01000011.1"/>
</dbReference>
<reference evidence="2 3" key="1">
    <citation type="submission" date="2019-03" db="EMBL/GenBank/DDBJ databases">
        <title>Genomic Encyclopedia of Type Strains, Phase III (KMG-III): the genomes of soil and plant-associated and newly described type strains.</title>
        <authorList>
            <person name="Whitman W."/>
        </authorList>
    </citation>
    <scope>NUCLEOTIDE SEQUENCE [LARGE SCALE GENOMIC DNA]</scope>
    <source>
        <strain evidence="2 3">CECT 7378</strain>
    </source>
</reference>
<organism evidence="2 3">
    <name type="scientific">Marinomonas balearica</name>
    <dbReference type="NCBI Taxonomy" id="491947"/>
    <lineage>
        <taxon>Bacteria</taxon>
        <taxon>Pseudomonadati</taxon>
        <taxon>Pseudomonadota</taxon>
        <taxon>Gammaproteobacteria</taxon>
        <taxon>Oceanospirillales</taxon>
        <taxon>Oceanospirillaceae</taxon>
        <taxon>Marinomonas</taxon>
    </lineage>
</organism>
<dbReference type="AlphaFoldDB" id="A0A4R6MAF7"/>
<keyword evidence="2" id="KW-0969">Cilium</keyword>
<dbReference type="EMBL" id="SNXC01000011">
    <property type="protein sequence ID" value="TDO98246.1"/>
    <property type="molecule type" value="Genomic_DNA"/>
</dbReference>
<feature type="domain" description="Flagellar motor switch protein FliN-like C-terminal" evidence="1">
    <location>
        <begin position="350"/>
        <end position="416"/>
    </location>
</feature>
<dbReference type="Pfam" id="PF01052">
    <property type="entry name" value="FliMN_C"/>
    <property type="match status" value="1"/>
</dbReference>
<protein>
    <submittedName>
        <fullName evidence="2">Type III flagellar switch regulator (C-ring) FliN</fullName>
    </submittedName>
</protein>
<sequence length="439" mass="48563">MTAFLNSLPSRSLDDQIRHKQVGLGLSFSTSLLNTPEKAAWVTLETTSDNAPEDKFIEQSNREAVLASERFISLQTKHGTLFIESSQAEPFLNALSTAPFTLVLPNPKSMESHRWYTELYLQGVDPIFLNMFGAIQQSTDASDSSVNRDQAKSVNAYSLCWNIGSSSGLARVYFNDQFLNKLLHTGGWKPTKVNNLNPLKFEAPVTLGFLTVPYSQFCALQHGDILLPDESIFDVSGVGSLHFSTHTIAVSAIPNGTNPSFQVTHICKGAEKRKSAPFNDTKMRMHEMYDESHESATDETFDTNSTNIEHHFSDDTLNPDSADTLNEANHISESNHDLPSYQHTSQTYPDTQVTLTLNAGTISTTFEELSQLDVGSLLVATGERAGYATLYHNQQAVARGELINVEGRLGVQLTQVFLETQPFHTSTYRATDTHSTQSQ</sequence>
<evidence type="ECO:0000259" key="1">
    <source>
        <dbReference type="Pfam" id="PF01052"/>
    </source>
</evidence>
<name>A0A4R6MAF7_9GAMM</name>
<comment type="caution">
    <text evidence="2">The sequence shown here is derived from an EMBL/GenBank/DDBJ whole genome shotgun (WGS) entry which is preliminary data.</text>
</comment>
<dbReference type="SUPFAM" id="SSF101801">
    <property type="entry name" value="Surface presentation of antigens (SPOA)"/>
    <property type="match status" value="1"/>
</dbReference>
<dbReference type="InterPro" id="IPR001543">
    <property type="entry name" value="FliN-like_C"/>
</dbReference>
<keyword evidence="2" id="KW-0282">Flagellum</keyword>
<keyword evidence="3" id="KW-1185">Reference proteome</keyword>
<evidence type="ECO:0000313" key="2">
    <source>
        <dbReference type="EMBL" id="TDO98246.1"/>
    </source>
</evidence>
<dbReference type="InterPro" id="IPR036429">
    <property type="entry name" value="SpoA-like_sf"/>
</dbReference>
<keyword evidence="2" id="KW-0966">Cell projection</keyword>
<dbReference type="Gene3D" id="2.30.330.10">
    <property type="entry name" value="SpoA-like"/>
    <property type="match status" value="1"/>
</dbReference>
<evidence type="ECO:0000313" key="3">
    <source>
        <dbReference type="Proteomes" id="UP000294656"/>
    </source>
</evidence>
<dbReference type="Proteomes" id="UP000294656">
    <property type="component" value="Unassembled WGS sequence"/>
</dbReference>
<gene>
    <name evidence="2" type="ORF">DFP79_1887</name>
</gene>
<dbReference type="OrthoDB" id="6516509at2"/>
<accession>A0A4R6MAF7</accession>
<proteinExistence type="predicted"/>